<dbReference type="GO" id="GO:0016301">
    <property type="term" value="F:kinase activity"/>
    <property type="evidence" value="ECO:0007669"/>
    <property type="project" value="UniProtKB-KW"/>
</dbReference>
<keyword evidence="22" id="KW-0418">Kinase</keyword>
<dbReference type="GO" id="GO:0046496">
    <property type="term" value="P:nicotinamide nucleotide metabolic process"/>
    <property type="evidence" value="ECO:0007669"/>
    <property type="project" value="UniProtKB-UniRule"/>
</dbReference>
<keyword evidence="12 17" id="KW-0456">Lyase</keyword>
<evidence type="ECO:0000256" key="16">
    <source>
        <dbReference type="ARBA" id="ARBA00049209"/>
    </source>
</evidence>
<dbReference type="STRING" id="1763537.ULVI_10450"/>
<dbReference type="Pfam" id="PF03853">
    <property type="entry name" value="YjeF_N"/>
    <property type="match status" value="1"/>
</dbReference>
<comment type="caution">
    <text evidence="22">The sequence shown here is derived from an EMBL/GenBank/DDBJ whole genome shotgun (WGS) entry which is preliminary data.</text>
</comment>
<dbReference type="EMBL" id="LRXL01000037">
    <property type="protein sequence ID" value="OAB78984.1"/>
    <property type="molecule type" value="Genomic_DNA"/>
</dbReference>
<evidence type="ECO:0000256" key="14">
    <source>
        <dbReference type="ARBA" id="ARBA00025153"/>
    </source>
</evidence>
<feature type="binding site" evidence="18">
    <location>
        <position position="163"/>
    </location>
    <ligand>
        <name>K(+)</name>
        <dbReference type="ChEBI" id="CHEBI:29103"/>
    </ligand>
</feature>
<dbReference type="Gene3D" id="3.40.50.10260">
    <property type="entry name" value="YjeF N-terminal domain"/>
    <property type="match status" value="1"/>
</dbReference>
<keyword evidence="10 17" id="KW-0520">NAD</keyword>
<evidence type="ECO:0000256" key="7">
    <source>
        <dbReference type="ARBA" id="ARBA00022840"/>
    </source>
</evidence>
<dbReference type="GO" id="GO:0052855">
    <property type="term" value="F:ADP-dependent NAD(P)H-hydrate dehydratase activity"/>
    <property type="evidence" value="ECO:0007669"/>
    <property type="project" value="UniProtKB-UniRule"/>
</dbReference>
<dbReference type="InterPro" id="IPR036652">
    <property type="entry name" value="YjeF_N_dom_sf"/>
</dbReference>
<dbReference type="PANTHER" id="PTHR12592:SF0">
    <property type="entry name" value="ATP-DEPENDENT (S)-NAD(P)H-HYDRATE DEHYDRATASE"/>
    <property type="match status" value="1"/>
</dbReference>
<evidence type="ECO:0000256" key="11">
    <source>
        <dbReference type="ARBA" id="ARBA00023235"/>
    </source>
</evidence>
<evidence type="ECO:0000256" key="12">
    <source>
        <dbReference type="ARBA" id="ARBA00023239"/>
    </source>
</evidence>
<comment type="function">
    <text evidence="17">Catalyzes the dehydration of the S-form of NAD(P)HX at the expense of ADP, which is converted to AMP. Together with NAD(P)HX epimerase, which catalyzes the epimerization of the S- and R-forms, the enzyme allows the repair of both epimers of NAD(P)HX, a damaged form of NAD(P)H that is a result of enzymatic or heat-dependent hydration.</text>
</comment>
<keyword evidence="7 17" id="KW-0067">ATP-binding</keyword>
<comment type="similarity">
    <text evidence="18">Belongs to the NnrE/AIBP family.</text>
</comment>
<evidence type="ECO:0000259" key="20">
    <source>
        <dbReference type="PROSITE" id="PS51383"/>
    </source>
</evidence>
<evidence type="ECO:0000256" key="6">
    <source>
        <dbReference type="ARBA" id="ARBA00022741"/>
    </source>
</evidence>
<keyword evidence="8 17" id="KW-0521">NADP</keyword>
<gene>
    <name evidence="18" type="primary">nnrE</name>
    <name evidence="17" type="synonym">nnrD</name>
    <name evidence="22" type="ORF">ULVI_10450</name>
</gene>
<evidence type="ECO:0000256" key="2">
    <source>
        <dbReference type="ARBA" id="ARBA00000909"/>
    </source>
</evidence>
<keyword evidence="11 18" id="KW-0413">Isomerase</keyword>
<keyword evidence="5 18" id="KW-0479">Metal-binding</keyword>
<evidence type="ECO:0000256" key="17">
    <source>
        <dbReference type="HAMAP-Rule" id="MF_01965"/>
    </source>
</evidence>
<evidence type="ECO:0000256" key="1">
    <source>
        <dbReference type="ARBA" id="ARBA00000013"/>
    </source>
</evidence>
<comment type="similarity">
    <text evidence="3 19">In the N-terminal section; belongs to the NnrE/AIBP family.</text>
</comment>
<feature type="binding site" evidence="17">
    <location>
        <begin position="412"/>
        <end position="416"/>
    </location>
    <ligand>
        <name>AMP</name>
        <dbReference type="ChEBI" id="CHEBI:456215"/>
    </ligand>
</feature>
<comment type="function">
    <text evidence="18">Catalyzes the epimerization of the S- and R-forms of NAD(P)HX, a damaged form of NAD(P)H that is a result of enzymatic or heat-dependent hydration. This is a prerequisite for the S-specific NAD(P)H-hydrate dehydratase to allow the repair of both epimers of NAD(P)HX.</text>
</comment>
<feature type="binding site" evidence="18">
    <location>
        <position position="127"/>
    </location>
    <ligand>
        <name>K(+)</name>
        <dbReference type="ChEBI" id="CHEBI:29103"/>
    </ligand>
</feature>
<dbReference type="Pfam" id="PF01256">
    <property type="entry name" value="Carb_kinase"/>
    <property type="match status" value="1"/>
</dbReference>
<feature type="binding site" evidence="17">
    <location>
        <position position="441"/>
    </location>
    <ligand>
        <name>(6S)-NADPHX</name>
        <dbReference type="ChEBI" id="CHEBI:64076"/>
    </ligand>
</feature>
<comment type="similarity">
    <text evidence="4 19">In the C-terminal section; belongs to the NnrD/CARKD family.</text>
</comment>
<comment type="cofactor">
    <cofactor evidence="17">
        <name>Mg(2+)</name>
        <dbReference type="ChEBI" id="CHEBI:18420"/>
    </cofactor>
</comment>
<feature type="binding site" evidence="18">
    <location>
        <position position="160"/>
    </location>
    <ligand>
        <name>(6S)-NADPHX</name>
        <dbReference type="ChEBI" id="CHEBI:64076"/>
    </ligand>
</feature>
<comment type="catalytic activity">
    <reaction evidence="15 17 19">
        <text>(6S)-NADHX + ADP = AMP + phosphate + NADH + H(+)</text>
        <dbReference type="Rhea" id="RHEA:32223"/>
        <dbReference type="ChEBI" id="CHEBI:15378"/>
        <dbReference type="ChEBI" id="CHEBI:43474"/>
        <dbReference type="ChEBI" id="CHEBI:57945"/>
        <dbReference type="ChEBI" id="CHEBI:64074"/>
        <dbReference type="ChEBI" id="CHEBI:456215"/>
        <dbReference type="ChEBI" id="CHEBI:456216"/>
        <dbReference type="EC" id="4.2.1.136"/>
    </reaction>
</comment>
<comment type="catalytic activity">
    <reaction evidence="16 17 19">
        <text>(6S)-NADPHX + ADP = AMP + phosphate + NADPH + H(+)</text>
        <dbReference type="Rhea" id="RHEA:32235"/>
        <dbReference type="ChEBI" id="CHEBI:15378"/>
        <dbReference type="ChEBI" id="CHEBI:43474"/>
        <dbReference type="ChEBI" id="CHEBI:57783"/>
        <dbReference type="ChEBI" id="CHEBI:64076"/>
        <dbReference type="ChEBI" id="CHEBI:456215"/>
        <dbReference type="ChEBI" id="CHEBI:456216"/>
        <dbReference type="EC" id="4.2.1.136"/>
    </reaction>
</comment>
<keyword evidence="9 18" id="KW-0630">Potassium</keyword>
<feature type="binding site" evidence="17">
    <location>
        <position position="440"/>
    </location>
    <ligand>
        <name>AMP</name>
        <dbReference type="ChEBI" id="CHEBI:456215"/>
    </ligand>
</feature>
<dbReference type="InterPro" id="IPR030677">
    <property type="entry name" value="Nnr"/>
</dbReference>
<evidence type="ECO:0000256" key="9">
    <source>
        <dbReference type="ARBA" id="ARBA00022958"/>
    </source>
</evidence>
<comment type="caution">
    <text evidence="18">Lacks conserved residue(s) required for the propagation of feature annotation.</text>
</comment>
<dbReference type="InterPro" id="IPR029056">
    <property type="entry name" value="Ribokinase-like"/>
</dbReference>
<dbReference type="InterPro" id="IPR017953">
    <property type="entry name" value="Carbohydrate_kinase_pred_CS"/>
</dbReference>
<evidence type="ECO:0000256" key="13">
    <source>
        <dbReference type="ARBA" id="ARBA00023268"/>
    </source>
</evidence>
<proteinExistence type="inferred from homology"/>
<dbReference type="SUPFAM" id="SSF64153">
    <property type="entry name" value="YjeF N-terminal domain-like"/>
    <property type="match status" value="1"/>
</dbReference>
<evidence type="ECO:0000256" key="3">
    <source>
        <dbReference type="ARBA" id="ARBA00006001"/>
    </source>
</evidence>
<dbReference type="AlphaFoldDB" id="A0A167HUU4"/>
<comment type="catalytic activity">
    <reaction evidence="1 18 19">
        <text>(6R)-NADHX = (6S)-NADHX</text>
        <dbReference type="Rhea" id="RHEA:32215"/>
        <dbReference type="ChEBI" id="CHEBI:64074"/>
        <dbReference type="ChEBI" id="CHEBI:64075"/>
        <dbReference type="EC" id="5.1.99.6"/>
    </reaction>
</comment>
<feature type="binding site" evidence="17">
    <location>
        <position position="326"/>
    </location>
    <ligand>
        <name>(6S)-NADPHX</name>
        <dbReference type="ChEBI" id="CHEBI:64076"/>
    </ligand>
</feature>
<evidence type="ECO:0000256" key="8">
    <source>
        <dbReference type="ARBA" id="ARBA00022857"/>
    </source>
</evidence>
<dbReference type="InterPro" id="IPR000631">
    <property type="entry name" value="CARKD"/>
</dbReference>
<feature type="domain" description="YjeF C-terminal" evidence="20">
    <location>
        <begin position="228"/>
        <end position="500"/>
    </location>
</feature>
<feature type="binding site" evidence="17">
    <location>
        <position position="377"/>
    </location>
    <ligand>
        <name>(6S)-NADPHX</name>
        <dbReference type="ChEBI" id="CHEBI:64076"/>
    </ligand>
</feature>
<reference evidence="22 23" key="1">
    <citation type="submission" date="2016-02" db="EMBL/GenBank/DDBJ databases">
        <title>Ulvibacter sp. LPB0005, isolated from Thais luteostoma.</title>
        <authorList>
            <person name="Shin S.-K."/>
            <person name="Yi H."/>
        </authorList>
    </citation>
    <scope>NUCLEOTIDE SEQUENCE [LARGE SCALE GENOMIC DNA]</scope>
    <source>
        <strain evidence="22 23">LPB0005</strain>
    </source>
</reference>
<accession>A0A167HUU4</accession>
<dbReference type="HAMAP" id="MF_01966">
    <property type="entry name" value="NADHX_epimerase"/>
    <property type="match status" value="1"/>
</dbReference>
<dbReference type="Gene3D" id="3.40.1190.20">
    <property type="match status" value="1"/>
</dbReference>
<feature type="binding site" evidence="18">
    <location>
        <begin position="131"/>
        <end position="137"/>
    </location>
    <ligand>
        <name>(6S)-NADPHX</name>
        <dbReference type="ChEBI" id="CHEBI:64076"/>
    </ligand>
</feature>
<dbReference type="RefSeq" id="WP_068592503.1">
    <property type="nucleotide sequence ID" value="NZ_LRXL01000037.1"/>
</dbReference>
<comment type="cofactor">
    <cofactor evidence="18 19">
        <name>K(+)</name>
        <dbReference type="ChEBI" id="CHEBI:29103"/>
    </cofactor>
    <text evidence="18 19">Binds 1 potassium ion per subunit.</text>
</comment>
<keyword evidence="6 17" id="KW-0547">Nucleotide-binding</keyword>
<dbReference type="SUPFAM" id="SSF53613">
    <property type="entry name" value="Ribokinase-like"/>
    <property type="match status" value="1"/>
</dbReference>
<dbReference type="CDD" id="cd01171">
    <property type="entry name" value="YXKO-related"/>
    <property type="match status" value="1"/>
</dbReference>
<feature type="binding site" evidence="17">
    <location>
        <position position="263"/>
    </location>
    <ligand>
        <name>(6S)-NADPHX</name>
        <dbReference type="ChEBI" id="CHEBI:64076"/>
    </ligand>
</feature>
<comment type="similarity">
    <text evidence="17">Belongs to the NnrD/CARKD family.</text>
</comment>
<dbReference type="GO" id="GO:0046872">
    <property type="term" value="F:metal ion binding"/>
    <property type="evidence" value="ECO:0007669"/>
    <property type="project" value="UniProtKB-UniRule"/>
</dbReference>
<protein>
    <recommendedName>
        <fullName evidence="19">Bifunctional NAD(P)H-hydrate repair enzyme</fullName>
    </recommendedName>
    <alternativeName>
        <fullName evidence="19">Nicotinamide nucleotide repair protein</fullName>
    </alternativeName>
    <domain>
        <recommendedName>
            <fullName evidence="19">ADP-dependent (S)-NAD(P)H-hydrate dehydratase</fullName>
            <ecNumber evidence="19">4.2.1.136</ecNumber>
        </recommendedName>
        <alternativeName>
            <fullName evidence="19">ADP-dependent NAD(P)HX dehydratase</fullName>
        </alternativeName>
    </domain>
    <domain>
        <recommendedName>
            <fullName evidence="19">NAD(P)H-hydrate epimerase</fullName>
            <ecNumber evidence="19">5.1.99.6</ecNumber>
        </recommendedName>
    </domain>
</protein>
<dbReference type="OrthoDB" id="9806925at2"/>
<evidence type="ECO:0000256" key="10">
    <source>
        <dbReference type="ARBA" id="ARBA00023027"/>
    </source>
</evidence>
<dbReference type="EC" id="4.2.1.136" evidence="19"/>
<evidence type="ECO:0000256" key="15">
    <source>
        <dbReference type="ARBA" id="ARBA00048238"/>
    </source>
</evidence>
<comment type="function">
    <text evidence="14 19">Bifunctional enzyme that catalyzes the epimerization of the S- and R-forms of NAD(P)HX and the dehydration of the S-form of NAD(P)HX at the expense of ADP, which is converted to AMP. This allows the repair of both epimers of NAD(P)HX, a damaged form of NAD(P)H that is a result of enzymatic or heat-dependent hydration.</text>
</comment>
<name>A0A167HUU4_9FLAO</name>
<dbReference type="GO" id="GO:0005524">
    <property type="term" value="F:ATP binding"/>
    <property type="evidence" value="ECO:0007669"/>
    <property type="project" value="UniProtKB-UniRule"/>
</dbReference>
<comment type="catalytic activity">
    <reaction evidence="2 18 19">
        <text>(6R)-NADPHX = (6S)-NADPHX</text>
        <dbReference type="Rhea" id="RHEA:32227"/>
        <dbReference type="ChEBI" id="CHEBI:64076"/>
        <dbReference type="ChEBI" id="CHEBI:64077"/>
        <dbReference type="EC" id="5.1.99.6"/>
    </reaction>
</comment>
<dbReference type="InterPro" id="IPR004443">
    <property type="entry name" value="YjeF_N_dom"/>
</dbReference>
<organism evidence="22 23">
    <name type="scientific">Cochleicola gelatinilyticus</name>
    <dbReference type="NCBI Taxonomy" id="1763537"/>
    <lineage>
        <taxon>Bacteria</taxon>
        <taxon>Pseudomonadati</taxon>
        <taxon>Bacteroidota</taxon>
        <taxon>Flavobacteriia</taxon>
        <taxon>Flavobacteriales</taxon>
        <taxon>Flavobacteriaceae</taxon>
        <taxon>Cochleicola</taxon>
    </lineage>
</organism>
<dbReference type="NCBIfam" id="TIGR00197">
    <property type="entry name" value="yjeF_nterm"/>
    <property type="match status" value="1"/>
</dbReference>
<keyword evidence="23" id="KW-1185">Reference proteome</keyword>
<evidence type="ECO:0000256" key="4">
    <source>
        <dbReference type="ARBA" id="ARBA00009524"/>
    </source>
</evidence>
<comment type="subunit">
    <text evidence="17">Homotetramer.</text>
</comment>
<feature type="binding site" evidence="18">
    <location>
        <position position="59"/>
    </location>
    <ligand>
        <name>K(+)</name>
        <dbReference type="ChEBI" id="CHEBI:29103"/>
    </ligand>
</feature>
<evidence type="ECO:0000259" key="21">
    <source>
        <dbReference type="PROSITE" id="PS51385"/>
    </source>
</evidence>
<keyword evidence="13" id="KW-0511">Multifunctional enzyme</keyword>
<evidence type="ECO:0000313" key="23">
    <source>
        <dbReference type="Proteomes" id="UP000077013"/>
    </source>
</evidence>
<dbReference type="PANTHER" id="PTHR12592">
    <property type="entry name" value="ATP-DEPENDENT (S)-NAD(P)H-HYDRATE DEHYDRATASE FAMILY MEMBER"/>
    <property type="match status" value="1"/>
</dbReference>
<keyword evidence="22" id="KW-0808">Transferase</keyword>
<evidence type="ECO:0000256" key="5">
    <source>
        <dbReference type="ARBA" id="ARBA00022723"/>
    </source>
</evidence>
<dbReference type="PIRSF" id="PIRSF017184">
    <property type="entry name" value="Nnr"/>
    <property type="match status" value="1"/>
</dbReference>
<feature type="domain" description="YjeF N-terminal" evidence="21">
    <location>
        <begin position="9"/>
        <end position="218"/>
    </location>
</feature>
<dbReference type="PROSITE" id="PS51385">
    <property type="entry name" value="YJEF_N"/>
    <property type="match status" value="1"/>
</dbReference>
<dbReference type="PROSITE" id="PS01050">
    <property type="entry name" value="YJEF_C_2"/>
    <property type="match status" value="1"/>
</dbReference>
<sequence>MKIFSAEQLHQADKVTTKKHEITSLDLMERAGSQIFNWLHQRLQGAPVPIHIFCGIGNNGGDGLVVGRLLIENGYSVTIYVANFTDKRSKCFLVNYDKVKSISKKWPVLMTSEEDFPQINKKDIVIDALFGIGLNRSPEGWVKKLIQHINTSESFTLSIDMPSGMYADTATEDFDAVVEANHVLTFQAPKFSFFLPETGKYAPYFEALDIGLDPEFLHTTEPLAQLILKPQAQQFYRQRKKYDHKGTFGHALIIAGSYGKMGAAILSSKAAFRIGAGLVTCFVPECGYQIVQTAIPEAMTLTDKEDDLITNIEFDIEVAAIGVGMGIGTKKETVAALQKLFSEAKAPMVIDADALNCISENESLLKVLPKQSVLTPHPGELKRLIGDWKNDFDKIEKTKKFSEKYEVVVLIKGANTMTIFGDMVYINSTGNPGMATAGSGDVLSGVITGLLSQGYDPLLASVFGVYLHGSAGNIVSQQISFEAVMASDIADTLGDAYIELFAKDPVPGGEQQQ</sequence>
<dbReference type="EC" id="5.1.99.6" evidence="19"/>
<feature type="binding site" evidence="18">
    <location>
        <begin position="58"/>
        <end position="62"/>
    </location>
    <ligand>
        <name>(6S)-NADPHX</name>
        <dbReference type="ChEBI" id="CHEBI:64076"/>
    </ligand>
</feature>
<dbReference type="HAMAP" id="MF_01965">
    <property type="entry name" value="NADHX_dehydratase"/>
    <property type="match status" value="1"/>
</dbReference>
<evidence type="ECO:0000313" key="22">
    <source>
        <dbReference type="EMBL" id="OAB78984.1"/>
    </source>
</evidence>
<dbReference type="NCBIfam" id="TIGR00196">
    <property type="entry name" value="yjeF_cterm"/>
    <property type="match status" value="1"/>
</dbReference>
<dbReference type="GO" id="GO:0110051">
    <property type="term" value="P:metabolite repair"/>
    <property type="evidence" value="ECO:0007669"/>
    <property type="project" value="TreeGrafter"/>
</dbReference>
<dbReference type="Proteomes" id="UP000077013">
    <property type="component" value="Unassembled WGS sequence"/>
</dbReference>
<evidence type="ECO:0000256" key="19">
    <source>
        <dbReference type="PIRNR" id="PIRNR017184"/>
    </source>
</evidence>
<dbReference type="PROSITE" id="PS51383">
    <property type="entry name" value="YJEF_C_3"/>
    <property type="match status" value="1"/>
</dbReference>
<dbReference type="GO" id="GO:0052856">
    <property type="term" value="F:NAD(P)HX epimerase activity"/>
    <property type="evidence" value="ECO:0007669"/>
    <property type="project" value="UniProtKB-UniRule"/>
</dbReference>
<evidence type="ECO:0000256" key="18">
    <source>
        <dbReference type="HAMAP-Rule" id="MF_01966"/>
    </source>
</evidence>